<dbReference type="InterPro" id="IPR020901">
    <property type="entry name" value="Prtase_inh_Kunz-CS"/>
</dbReference>
<feature type="signal peptide" evidence="18">
    <location>
        <begin position="1"/>
        <end position="27"/>
    </location>
</feature>
<keyword evidence="5 21" id="KW-0646">Protease inhibitor</keyword>
<evidence type="ECO:0000256" key="10">
    <source>
        <dbReference type="ARBA" id="ARBA00022989"/>
    </source>
</evidence>
<dbReference type="InterPro" id="IPR036880">
    <property type="entry name" value="Kunitz_BPTI_sf"/>
</dbReference>
<keyword evidence="6 17" id="KW-0812">Transmembrane</keyword>
<dbReference type="InterPro" id="IPR002223">
    <property type="entry name" value="Kunitz_BPTI"/>
</dbReference>
<keyword evidence="11 17" id="KW-0472">Membrane</keyword>
<evidence type="ECO:0000256" key="13">
    <source>
        <dbReference type="ARBA" id="ARBA00023180"/>
    </source>
</evidence>
<dbReference type="Gene3D" id="4.10.410.10">
    <property type="entry name" value="Pancreatic trypsin inhibitor Kunitz domain"/>
    <property type="match status" value="2"/>
</dbReference>
<keyword evidence="9" id="KW-0722">Serine protease inhibitor</keyword>
<comment type="subcellular location">
    <subcellularLocation>
        <location evidence="1">Cell membrane</location>
        <topology evidence="1">Single-pass type I membrane protein</topology>
    </subcellularLocation>
    <subcellularLocation>
        <location evidence="2">Cytoplasm</location>
    </subcellularLocation>
</comment>
<proteinExistence type="predicted"/>
<protein>
    <recommendedName>
        <fullName evidence="15">Kunitz-type protease inhibitor 2</fullName>
    </recommendedName>
    <alternativeName>
        <fullName evidence="16">Hepatocyte growth factor activator inhibitor type 2</fullName>
    </alternativeName>
</protein>
<evidence type="ECO:0000256" key="1">
    <source>
        <dbReference type="ARBA" id="ARBA00004251"/>
    </source>
</evidence>
<dbReference type="PANTHER" id="PTHR47247:SF1">
    <property type="entry name" value="KUNITZ-TYPE PROTEASE INHIBITOR 2"/>
    <property type="match status" value="1"/>
</dbReference>
<dbReference type="RefSeq" id="XP_006871611.1">
    <property type="nucleotide sequence ID" value="XM_006871549.1"/>
</dbReference>
<comment type="subunit">
    <text evidence="14">Interacts with TMPRSS13; the interaction promotes the phosphorylation and cell membrane localization of TMPRSS13.</text>
</comment>
<dbReference type="OrthoDB" id="196393at2759"/>
<dbReference type="GO" id="GO:0004867">
    <property type="term" value="F:serine-type endopeptidase inhibitor activity"/>
    <property type="evidence" value="ECO:0007669"/>
    <property type="project" value="UniProtKB-KW"/>
</dbReference>
<dbReference type="GO" id="GO:0005737">
    <property type="term" value="C:cytoplasm"/>
    <property type="evidence" value="ECO:0007669"/>
    <property type="project" value="UniProtKB-SubCell"/>
</dbReference>
<reference evidence="21" key="1">
    <citation type="submission" date="2025-08" db="UniProtKB">
        <authorList>
            <consortium name="RefSeq"/>
        </authorList>
    </citation>
    <scope>IDENTIFICATION</scope>
    <source>
        <tissue evidence="21">Spleen</tissue>
    </source>
</reference>
<dbReference type="GO" id="GO:0005886">
    <property type="term" value="C:plasma membrane"/>
    <property type="evidence" value="ECO:0007669"/>
    <property type="project" value="UniProtKB-SubCell"/>
</dbReference>
<evidence type="ECO:0000256" key="11">
    <source>
        <dbReference type="ARBA" id="ARBA00023136"/>
    </source>
</evidence>
<keyword evidence="8" id="KW-0677">Repeat</keyword>
<keyword evidence="20" id="KW-1185">Reference proteome</keyword>
<dbReference type="CTD" id="10653"/>
<dbReference type="PROSITE" id="PS00280">
    <property type="entry name" value="BPTI_KUNITZ_1"/>
    <property type="match status" value="1"/>
</dbReference>
<keyword evidence="12" id="KW-1015">Disulfide bond</keyword>
<keyword evidence="7 18" id="KW-0732">Signal</keyword>
<evidence type="ECO:0000256" key="15">
    <source>
        <dbReference type="ARBA" id="ARBA00071442"/>
    </source>
</evidence>
<dbReference type="FunFam" id="4.10.410.10:FF:000014">
    <property type="entry name" value="Serine peptidase inhibitor, Kunitz type, 2"/>
    <property type="match status" value="2"/>
</dbReference>
<evidence type="ECO:0000256" key="17">
    <source>
        <dbReference type="SAM" id="Phobius"/>
    </source>
</evidence>
<organism evidence="20 21">
    <name type="scientific">Chrysochloris asiatica</name>
    <name type="common">Cape golden mole</name>
    <dbReference type="NCBI Taxonomy" id="185453"/>
    <lineage>
        <taxon>Eukaryota</taxon>
        <taxon>Metazoa</taxon>
        <taxon>Chordata</taxon>
        <taxon>Craniata</taxon>
        <taxon>Vertebrata</taxon>
        <taxon>Euteleostomi</taxon>
        <taxon>Mammalia</taxon>
        <taxon>Eutheria</taxon>
        <taxon>Afrotheria</taxon>
        <taxon>Chrysochloridae</taxon>
        <taxon>Chrysochlorinae</taxon>
        <taxon>Chrysochloris</taxon>
    </lineage>
</organism>
<evidence type="ECO:0000256" key="8">
    <source>
        <dbReference type="ARBA" id="ARBA00022737"/>
    </source>
</evidence>
<evidence type="ECO:0000256" key="4">
    <source>
        <dbReference type="ARBA" id="ARBA00022490"/>
    </source>
</evidence>
<keyword evidence="4" id="KW-0963">Cytoplasm</keyword>
<dbReference type="AlphaFoldDB" id="A0A9B0TUF4"/>
<accession>A0A9B0TUF4</accession>
<keyword evidence="13" id="KW-0325">Glycoprotein</keyword>
<evidence type="ECO:0000313" key="20">
    <source>
        <dbReference type="Proteomes" id="UP000504623"/>
    </source>
</evidence>
<dbReference type="Proteomes" id="UP000504623">
    <property type="component" value="Unplaced"/>
</dbReference>
<dbReference type="PANTHER" id="PTHR47247">
    <property type="entry name" value="KUNITZ-TYPE PROTEASE INHIBITOR 2"/>
    <property type="match status" value="1"/>
</dbReference>
<name>A0A9B0TUF4_CHRAS</name>
<sequence>MAQLCGPRRCLVLLVLLASLFLFRTEAADEEGGVHDFCHVSKVVGRCRAAFPRWWYNITDGSCQQFVYGGCEGNNNNYVTKEMCMEKCAGVKENAVHVLLTNRSGAVSSVPSDLRRQDDLASNIFNYEEYCTSKAVTGPCRAAFLRWYFDAEKNACDHFIYGGCHGNKNNHRSKEECMQRCFGKQSYPILPSGSKVMVLAGLFLMILILCLGTSVVCLIRLARRSQERVLQTVWSSQDDKEQLVKNTYTL</sequence>
<dbReference type="SMART" id="SM00131">
    <property type="entry name" value="KU"/>
    <property type="match status" value="2"/>
</dbReference>
<evidence type="ECO:0000256" key="18">
    <source>
        <dbReference type="SAM" id="SignalP"/>
    </source>
</evidence>
<dbReference type="Pfam" id="PF00014">
    <property type="entry name" value="Kunitz_BPTI"/>
    <property type="match status" value="2"/>
</dbReference>
<evidence type="ECO:0000256" key="5">
    <source>
        <dbReference type="ARBA" id="ARBA00022690"/>
    </source>
</evidence>
<evidence type="ECO:0000256" key="9">
    <source>
        <dbReference type="ARBA" id="ARBA00022900"/>
    </source>
</evidence>
<dbReference type="PROSITE" id="PS50279">
    <property type="entry name" value="BPTI_KUNITZ_2"/>
    <property type="match status" value="2"/>
</dbReference>
<evidence type="ECO:0000259" key="19">
    <source>
        <dbReference type="PROSITE" id="PS50279"/>
    </source>
</evidence>
<evidence type="ECO:0000313" key="21">
    <source>
        <dbReference type="RefSeq" id="XP_006871611.1"/>
    </source>
</evidence>
<dbReference type="GeneID" id="102830279"/>
<evidence type="ECO:0000256" key="7">
    <source>
        <dbReference type="ARBA" id="ARBA00022729"/>
    </source>
</evidence>
<evidence type="ECO:0000256" key="12">
    <source>
        <dbReference type="ARBA" id="ARBA00023157"/>
    </source>
</evidence>
<dbReference type="PRINTS" id="PR00759">
    <property type="entry name" value="BASICPTASE"/>
</dbReference>
<evidence type="ECO:0000256" key="16">
    <source>
        <dbReference type="ARBA" id="ARBA00082650"/>
    </source>
</evidence>
<feature type="domain" description="BPTI/Kunitz inhibitor" evidence="19">
    <location>
        <begin position="38"/>
        <end position="88"/>
    </location>
</feature>
<gene>
    <name evidence="21" type="primary">SPINT2</name>
</gene>
<dbReference type="CDD" id="cd22622">
    <property type="entry name" value="Kunitz_HAI2_2-like"/>
    <property type="match status" value="1"/>
</dbReference>
<dbReference type="CDD" id="cd22621">
    <property type="entry name" value="Kunitz_HAI2_1-like"/>
    <property type="match status" value="1"/>
</dbReference>
<evidence type="ECO:0000256" key="6">
    <source>
        <dbReference type="ARBA" id="ARBA00022692"/>
    </source>
</evidence>
<feature type="domain" description="BPTI/Kunitz inhibitor" evidence="19">
    <location>
        <begin position="131"/>
        <end position="181"/>
    </location>
</feature>
<feature type="transmembrane region" description="Helical" evidence="17">
    <location>
        <begin position="196"/>
        <end position="219"/>
    </location>
</feature>
<evidence type="ECO:0000256" key="3">
    <source>
        <dbReference type="ARBA" id="ARBA00022475"/>
    </source>
</evidence>
<keyword evidence="3" id="KW-1003">Cell membrane</keyword>
<evidence type="ECO:0000256" key="14">
    <source>
        <dbReference type="ARBA" id="ARBA00061907"/>
    </source>
</evidence>
<evidence type="ECO:0000256" key="2">
    <source>
        <dbReference type="ARBA" id="ARBA00004496"/>
    </source>
</evidence>
<keyword evidence="10 17" id="KW-1133">Transmembrane helix</keyword>
<dbReference type="SUPFAM" id="SSF57362">
    <property type="entry name" value="BPTI-like"/>
    <property type="match status" value="2"/>
</dbReference>
<feature type="chain" id="PRO_5039280574" description="Kunitz-type protease inhibitor 2" evidence="18">
    <location>
        <begin position="28"/>
        <end position="250"/>
    </location>
</feature>